<name>A0A939BBE0_9CLOT</name>
<sequence>MIIQGLQKLTLLDFPGKVACTVFTAGCNFRCPFCHNAPLVLDTHQNPEIPQEDIFSFLQKRQGVLDGVCVTGGEPLIQHGIEEFLAGIKRLGYLVKLDTNGSFPEKLRRIVEEGLADYVAMDIKNSREHYGRTIGIEGYDTGNVEQSVAYLMERHVPYEFRTTVVQEYHQRSDFEAIGRWIRGADRYFLQQFQDSGDLIQPGLHAYNENIMRQALDVVKEYVPAAEIRGL</sequence>
<keyword evidence="5" id="KW-0408">Iron</keyword>
<feature type="domain" description="Radical SAM core" evidence="7">
    <location>
        <begin position="13"/>
        <end position="230"/>
    </location>
</feature>
<dbReference type="InterPro" id="IPR007197">
    <property type="entry name" value="rSAM"/>
</dbReference>
<dbReference type="InterPro" id="IPR034457">
    <property type="entry name" value="Organic_radical-activating"/>
</dbReference>
<dbReference type="SUPFAM" id="SSF102114">
    <property type="entry name" value="Radical SAM enzymes"/>
    <property type="match status" value="1"/>
</dbReference>
<comment type="cofactor">
    <cofactor evidence="1">
        <name>[4Fe-4S] cluster</name>
        <dbReference type="ChEBI" id="CHEBI:49883"/>
    </cofactor>
</comment>
<reference evidence="8" key="2">
    <citation type="journal article" date="2021" name="Sci. Rep.">
        <title>The distribution of antibiotic resistance genes in chicken gut microbiota commensals.</title>
        <authorList>
            <person name="Juricova H."/>
            <person name="Matiasovicova J."/>
            <person name="Kubasova T."/>
            <person name="Cejkova D."/>
            <person name="Rychlik I."/>
        </authorList>
    </citation>
    <scope>NUCLEOTIDE SEQUENCE</scope>
    <source>
        <strain evidence="8">An420c</strain>
    </source>
</reference>
<evidence type="ECO:0000256" key="2">
    <source>
        <dbReference type="ARBA" id="ARBA00022485"/>
    </source>
</evidence>
<dbReference type="RefSeq" id="WP_204907699.1">
    <property type="nucleotide sequence ID" value="NZ_JACJLV010000002.1"/>
</dbReference>
<dbReference type="InterPro" id="IPR058240">
    <property type="entry name" value="rSAM_sf"/>
</dbReference>
<evidence type="ECO:0000256" key="3">
    <source>
        <dbReference type="ARBA" id="ARBA00022691"/>
    </source>
</evidence>
<evidence type="ECO:0000313" key="8">
    <source>
        <dbReference type="EMBL" id="MBM6825627.1"/>
    </source>
</evidence>
<gene>
    <name evidence="8" type="ORF">H6A13_00710</name>
</gene>
<protein>
    <submittedName>
        <fullName evidence="8">Anaerobic ribonucleoside-triphosphate reductase activating protein</fullName>
    </submittedName>
</protein>
<accession>A0A939BBE0</accession>
<keyword evidence="6" id="KW-0411">Iron-sulfur</keyword>
<keyword evidence="4" id="KW-0479">Metal-binding</keyword>
<dbReference type="Gene3D" id="3.20.20.70">
    <property type="entry name" value="Aldolase class I"/>
    <property type="match status" value="1"/>
</dbReference>
<proteinExistence type="predicted"/>
<keyword evidence="9" id="KW-1185">Reference proteome</keyword>
<dbReference type="GO" id="GO:0003824">
    <property type="term" value="F:catalytic activity"/>
    <property type="evidence" value="ECO:0007669"/>
    <property type="project" value="InterPro"/>
</dbReference>
<dbReference type="GO" id="GO:0046872">
    <property type="term" value="F:metal ion binding"/>
    <property type="evidence" value="ECO:0007669"/>
    <property type="project" value="UniProtKB-KW"/>
</dbReference>
<reference evidence="8" key="1">
    <citation type="submission" date="2020-08" db="EMBL/GenBank/DDBJ databases">
        <authorList>
            <person name="Cejkova D."/>
            <person name="Kubasova T."/>
            <person name="Jahodarova E."/>
            <person name="Rychlik I."/>
        </authorList>
    </citation>
    <scope>NUCLEOTIDE SEQUENCE</scope>
    <source>
        <strain evidence="8">An420c</strain>
    </source>
</reference>
<dbReference type="SFLD" id="SFLDG01094">
    <property type="entry name" value="Uncharacterised_Radical_SAM_Su"/>
    <property type="match status" value="1"/>
</dbReference>
<organism evidence="8 9">
    <name type="scientific">Mordavella massiliensis</name>
    <dbReference type="NCBI Taxonomy" id="1871024"/>
    <lineage>
        <taxon>Bacteria</taxon>
        <taxon>Bacillati</taxon>
        <taxon>Bacillota</taxon>
        <taxon>Clostridia</taxon>
        <taxon>Eubacteriales</taxon>
        <taxon>Clostridiaceae</taxon>
        <taxon>Mordavella</taxon>
    </lineage>
</organism>
<dbReference type="InterPro" id="IPR012840">
    <property type="entry name" value="NrdG2"/>
</dbReference>
<dbReference type="CDD" id="cd01335">
    <property type="entry name" value="Radical_SAM"/>
    <property type="match status" value="1"/>
</dbReference>
<evidence type="ECO:0000259" key="7">
    <source>
        <dbReference type="PROSITE" id="PS51918"/>
    </source>
</evidence>
<dbReference type="PANTHER" id="PTHR30352:SF13">
    <property type="entry name" value="GLYCYL-RADICAL ENZYME ACTIVATING ENZYME YJJW-RELATED"/>
    <property type="match status" value="1"/>
</dbReference>
<dbReference type="PANTHER" id="PTHR30352">
    <property type="entry name" value="PYRUVATE FORMATE-LYASE-ACTIVATING ENZYME"/>
    <property type="match status" value="1"/>
</dbReference>
<dbReference type="Proteomes" id="UP000713880">
    <property type="component" value="Unassembled WGS sequence"/>
</dbReference>
<dbReference type="PROSITE" id="PS51918">
    <property type="entry name" value="RADICAL_SAM"/>
    <property type="match status" value="1"/>
</dbReference>
<evidence type="ECO:0000256" key="1">
    <source>
        <dbReference type="ARBA" id="ARBA00001966"/>
    </source>
</evidence>
<keyword evidence="3" id="KW-0949">S-adenosyl-L-methionine</keyword>
<dbReference type="SFLD" id="SFLDS00029">
    <property type="entry name" value="Radical_SAM"/>
    <property type="match status" value="1"/>
</dbReference>
<dbReference type="NCBIfam" id="TIGR02495">
    <property type="entry name" value="NrdG2"/>
    <property type="match status" value="1"/>
</dbReference>
<evidence type="ECO:0000313" key="9">
    <source>
        <dbReference type="Proteomes" id="UP000713880"/>
    </source>
</evidence>
<evidence type="ECO:0000256" key="4">
    <source>
        <dbReference type="ARBA" id="ARBA00022723"/>
    </source>
</evidence>
<comment type="caution">
    <text evidence="8">The sequence shown here is derived from an EMBL/GenBank/DDBJ whole genome shotgun (WGS) entry which is preliminary data.</text>
</comment>
<dbReference type="InterPro" id="IPR013785">
    <property type="entry name" value="Aldolase_TIM"/>
</dbReference>
<dbReference type="EMBL" id="JACJLV010000002">
    <property type="protein sequence ID" value="MBM6825627.1"/>
    <property type="molecule type" value="Genomic_DNA"/>
</dbReference>
<dbReference type="GO" id="GO:0051539">
    <property type="term" value="F:4 iron, 4 sulfur cluster binding"/>
    <property type="evidence" value="ECO:0007669"/>
    <property type="project" value="UniProtKB-KW"/>
</dbReference>
<keyword evidence="2" id="KW-0004">4Fe-4S</keyword>
<dbReference type="AlphaFoldDB" id="A0A939BBE0"/>
<dbReference type="Pfam" id="PF04055">
    <property type="entry name" value="Radical_SAM"/>
    <property type="match status" value="1"/>
</dbReference>
<evidence type="ECO:0000256" key="6">
    <source>
        <dbReference type="ARBA" id="ARBA00023014"/>
    </source>
</evidence>
<evidence type="ECO:0000256" key="5">
    <source>
        <dbReference type="ARBA" id="ARBA00023004"/>
    </source>
</evidence>